<feature type="compositionally biased region" description="Basic residues" evidence="1">
    <location>
        <begin position="204"/>
        <end position="225"/>
    </location>
</feature>
<reference evidence="2" key="1">
    <citation type="journal article" date="2023" name="Insect Mol. Biol.">
        <title>Genome sequencing provides insights into the evolution of gene families encoding plant cell wall-degrading enzymes in longhorned beetles.</title>
        <authorList>
            <person name="Shin N.R."/>
            <person name="Okamura Y."/>
            <person name="Kirsch R."/>
            <person name="Pauchet Y."/>
        </authorList>
    </citation>
    <scope>NUCLEOTIDE SEQUENCE</scope>
    <source>
        <strain evidence="2">AMC_N1</strain>
    </source>
</reference>
<feature type="region of interest" description="Disordered" evidence="1">
    <location>
        <begin position="83"/>
        <end position="120"/>
    </location>
</feature>
<evidence type="ECO:0000313" key="2">
    <source>
        <dbReference type="EMBL" id="KAJ8936382.1"/>
    </source>
</evidence>
<gene>
    <name evidence="2" type="ORF">NQ318_010789</name>
</gene>
<dbReference type="AlphaFoldDB" id="A0AAV8XCJ4"/>
<organism evidence="2 3">
    <name type="scientific">Aromia moschata</name>
    <dbReference type="NCBI Taxonomy" id="1265417"/>
    <lineage>
        <taxon>Eukaryota</taxon>
        <taxon>Metazoa</taxon>
        <taxon>Ecdysozoa</taxon>
        <taxon>Arthropoda</taxon>
        <taxon>Hexapoda</taxon>
        <taxon>Insecta</taxon>
        <taxon>Pterygota</taxon>
        <taxon>Neoptera</taxon>
        <taxon>Endopterygota</taxon>
        <taxon>Coleoptera</taxon>
        <taxon>Polyphaga</taxon>
        <taxon>Cucujiformia</taxon>
        <taxon>Chrysomeloidea</taxon>
        <taxon>Cerambycidae</taxon>
        <taxon>Cerambycinae</taxon>
        <taxon>Callichromatini</taxon>
        <taxon>Aromia</taxon>
    </lineage>
</organism>
<comment type="caution">
    <text evidence="2">The sequence shown here is derived from an EMBL/GenBank/DDBJ whole genome shotgun (WGS) entry which is preliminary data.</text>
</comment>
<evidence type="ECO:0000256" key="1">
    <source>
        <dbReference type="SAM" id="MobiDB-lite"/>
    </source>
</evidence>
<proteinExistence type="predicted"/>
<feature type="region of interest" description="Disordered" evidence="1">
    <location>
        <begin position="201"/>
        <end position="252"/>
    </location>
</feature>
<evidence type="ECO:0000313" key="3">
    <source>
        <dbReference type="Proteomes" id="UP001162162"/>
    </source>
</evidence>
<keyword evidence="3" id="KW-1185">Reference proteome</keyword>
<sequence>MLSNPLENWVDRTKKIGGSQGKFRPQPRDTWLKMKLSGKQPRLLPDVMQAIVDLKETKGSTQNKILEHIQNVINAKKITPRPRNITMQKPSEEADSMISETSSQFRRPRQNPEEITTPLDNSRESLHSTIRHLHHIFIPTFILSAKNIVNDLIMPMKVRRALKHGVQNGLLMQKSGKFQLGMRPKDFAVYKIFRHMEPLSGCGKCKKGRGRGRRGRRRRRRRRRRSLGENKSGTDIAFTPKPSFLTKNTSIN</sequence>
<protein>
    <submittedName>
        <fullName evidence="2">Uncharacterized protein</fullName>
    </submittedName>
</protein>
<name>A0AAV8XCJ4_9CUCU</name>
<accession>A0AAV8XCJ4</accession>
<dbReference type="EMBL" id="JAPWTK010000746">
    <property type="protein sequence ID" value="KAJ8936382.1"/>
    <property type="molecule type" value="Genomic_DNA"/>
</dbReference>
<dbReference type="Proteomes" id="UP001162162">
    <property type="component" value="Unassembled WGS sequence"/>
</dbReference>